<dbReference type="PANTHER" id="PTHR43817:SF1">
    <property type="entry name" value="HYDROLASE, FAMILY 43, PUTATIVE (AFU_ORTHOLOGUE AFUA_3G01660)-RELATED"/>
    <property type="match status" value="1"/>
</dbReference>
<dbReference type="RefSeq" id="WP_015811763.1">
    <property type="nucleotide sequence ID" value="NC_013037.1"/>
</dbReference>
<dbReference type="Pfam" id="PF17132">
    <property type="entry name" value="Glyco_hydro_106"/>
    <property type="match status" value="1"/>
</dbReference>
<evidence type="ECO:0000256" key="2">
    <source>
        <dbReference type="ARBA" id="ARBA00022801"/>
    </source>
</evidence>
<keyword evidence="1 3" id="KW-0732">Signal</keyword>
<sequence length="1056" mass="118259">MNKFYLAVCLAFSLTCSAQIVPQSPPLNVPISSLRTSFRTGPDSLPLAVYWYWLSDHISKEGVVKDLESMKKVGINRAFIGHINVGAPYGEHKLFSDAWWEILHTALKKAGELNIEIGLFNSPGWSQSGGPWIKPEASMRYLASTEVPVSGPKKMQGPLPELGPDAQDVKVLAYPVQTKPEAYSQILAKKDKAEASVEMPVSGNQPMRSLTIQVDKPIKTSAVLYYKQGNEYRELLRIEVDRSNTALNVGFAPLAPVVISLPEVKASAFRLVVAPAGTARIAVSLSSEPQVERYPEKTLAKMFQTPLPLWADYLWRQQPQVTDPGTIVQAKAVRDLTSFYKNGQLTWDVPAGEWKIVRLAMQTTSVTNSPATPEGTGLEVDKMSKRHVATHFDAYLGEILRRIPPQDRRTFKVVVQDSYETGGQNWTDDMEARFVKTYGYNPVPFLPALSGKVVESQDKSDRFLWDLRRLIADRVAYDYVGGLREQSHKHGLTTWLENYGHWGFPGEFLQYGGQSDEVGGEFWSEGSLGDIENKAASSAAHIYGKQKVWAESFTAGGKAFARYPYVMKARGDRFFTEGINSTLLHVFIHQPYEDRWPGMNTEFGNEFNRKNTWFDQMDVFAGYLKRTNLLLQQGRFVADVAYFIGEDTPKMTGICDPALPKGYSFDYINAEVLLQEASVKDGKLTLASGMQYKVLVLPRLTTMRPEVLRKISALVNQGLAILGPAPQSSPSLANYPQADQEVKRMAQALWKATTPTGFGKVGKGYVFGDQNTLENILATLSVIPDLHIAADSASVLFCHRALPDGNIYFLSNQQPQKVKFQATFRQNQGRPQLWDPLTGEVRSLPEHSRTAQSTTLPLELEAYGSTFIVFSRTNEVESKSKKQPENFPAGKRLLALERPWQVHFKGINAPAQAITFEHLIDWKDSKDSTIKYFSGTASYSTTFSMDSLPQQAQYIDLGHVMVMAKVYVNDKYAGGVWTKPYRLNITDFLQKGENTLRVEVVNNWMNRLIGDQHLPESHRKTWTRENPWKASSLLQPSGLLGPVTISSFDYHVIKSE</sequence>
<name>C6VZN3_DYAFD</name>
<dbReference type="SUPFAM" id="SSF49785">
    <property type="entry name" value="Galactose-binding domain-like"/>
    <property type="match status" value="1"/>
</dbReference>
<feature type="signal peptide" evidence="3">
    <location>
        <begin position="1"/>
        <end position="18"/>
    </location>
</feature>
<dbReference type="PANTHER" id="PTHR43817">
    <property type="entry name" value="GLYCOSYL HYDROLASE"/>
    <property type="match status" value="1"/>
</dbReference>
<dbReference type="CDD" id="cd03143">
    <property type="entry name" value="A4_beta-galactosidase_middle_domain"/>
    <property type="match status" value="1"/>
</dbReference>
<organism evidence="4 5">
    <name type="scientific">Dyadobacter fermentans (strain ATCC 700827 / DSM 18053 / CIP 107007 / KCTC 52180 / NS114)</name>
    <dbReference type="NCBI Taxonomy" id="471854"/>
    <lineage>
        <taxon>Bacteria</taxon>
        <taxon>Pseudomonadati</taxon>
        <taxon>Bacteroidota</taxon>
        <taxon>Cytophagia</taxon>
        <taxon>Cytophagales</taxon>
        <taxon>Spirosomataceae</taxon>
        <taxon>Dyadobacter</taxon>
    </lineage>
</organism>
<accession>C6VZN3</accession>
<dbReference type="InterPro" id="IPR008979">
    <property type="entry name" value="Galactose-bd-like_sf"/>
</dbReference>
<dbReference type="GO" id="GO:0004553">
    <property type="term" value="F:hydrolase activity, hydrolyzing O-glycosyl compounds"/>
    <property type="evidence" value="ECO:0007669"/>
    <property type="project" value="UniProtKB-ARBA"/>
</dbReference>
<dbReference type="STRING" id="471854.Dfer_2290"/>
<gene>
    <name evidence="4" type="ordered locus">Dfer_2290</name>
</gene>
<feature type="chain" id="PRO_5002972301" evidence="3">
    <location>
        <begin position="19"/>
        <end position="1056"/>
    </location>
</feature>
<dbReference type="HOGENOM" id="CLU_003772_2_1_10"/>
<evidence type="ECO:0000256" key="1">
    <source>
        <dbReference type="ARBA" id="ARBA00022729"/>
    </source>
</evidence>
<evidence type="ECO:0000256" key="3">
    <source>
        <dbReference type="SAM" id="SignalP"/>
    </source>
</evidence>
<keyword evidence="5" id="KW-1185">Reference proteome</keyword>
<dbReference type="NCBIfam" id="NF045579">
    <property type="entry name" value="rhamnoside_JR"/>
    <property type="match status" value="1"/>
</dbReference>
<dbReference type="KEGG" id="dfe:Dfer_2290"/>
<dbReference type="EMBL" id="CP001619">
    <property type="protein sequence ID" value="ACT93511.1"/>
    <property type="molecule type" value="Genomic_DNA"/>
</dbReference>
<dbReference type="CAZy" id="GH106">
    <property type="family name" value="Glycoside Hydrolase Family 106"/>
</dbReference>
<dbReference type="Gene3D" id="2.60.120.260">
    <property type="entry name" value="Galactose-binding domain-like"/>
    <property type="match status" value="1"/>
</dbReference>
<protein>
    <submittedName>
        <fullName evidence="4">Glycoside hydrolase family 2 sugar binding</fullName>
    </submittedName>
</protein>
<dbReference type="OrthoDB" id="9761519at2"/>
<evidence type="ECO:0000313" key="4">
    <source>
        <dbReference type="EMBL" id="ACT93511.1"/>
    </source>
</evidence>
<dbReference type="eggNOG" id="COG3250">
    <property type="taxonomic scope" value="Bacteria"/>
</dbReference>
<dbReference type="Proteomes" id="UP000002011">
    <property type="component" value="Chromosome"/>
</dbReference>
<dbReference type="AlphaFoldDB" id="C6VZN3"/>
<evidence type="ECO:0000313" key="5">
    <source>
        <dbReference type="Proteomes" id="UP000002011"/>
    </source>
</evidence>
<reference evidence="4 5" key="1">
    <citation type="journal article" date="2009" name="Stand. Genomic Sci.">
        <title>Complete genome sequence of Dyadobacter fermentans type strain (NS114).</title>
        <authorList>
            <person name="Lang E."/>
            <person name="Lapidus A."/>
            <person name="Chertkov O."/>
            <person name="Brettin T."/>
            <person name="Detter J.C."/>
            <person name="Han C."/>
            <person name="Copeland A."/>
            <person name="Glavina Del Rio T."/>
            <person name="Nolan M."/>
            <person name="Chen F."/>
            <person name="Lucas S."/>
            <person name="Tice H."/>
            <person name="Cheng J.F."/>
            <person name="Land M."/>
            <person name="Hauser L."/>
            <person name="Chang Y.J."/>
            <person name="Jeffries C.D."/>
            <person name="Kopitz M."/>
            <person name="Bruce D."/>
            <person name="Goodwin L."/>
            <person name="Pitluck S."/>
            <person name="Ovchinnikova G."/>
            <person name="Pati A."/>
            <person name="Ivanova N."/>
            <person name="Mavrommatis K."/>
            <person name="Chen A."/>
            <person name="Palaniappan K."/>
            <person name="Chain P."/>
            <person name="Bristow J."/>
            <person name="Eisen J.A."/>
            <person name="Markowitz V."/>
            <person name="Hugenholtz P."/>
            <person name="Goker M."/>
            <person name="Rohde M."/>
            <person name="Kyrpides N.C."/>
            <person name="Klenk H.P."/>
        </authorList>
    </citation>
    <scope>NUCLEOTIDE SEQUENCE [LARGE SCALE GENOMIC DNA]</scope>
    <source>
        <strain evidence="5">ATCC 700827 / DSM 18053 / CIP 107007 / KCTC 52180 / NS114</strain>
    </source>
</reference>
<proteinExistence type="predicted"/>
<keyword evidence="2 4" id="KW-0378">Hydrolase</keyword>